<proteinExistence type="predicted"/>
<dbReference type="OrthoDB" id="5421784at2759"/>
<feature type="compositionally biased region" description="Polar residues" evidence="1">
    <location>
        <begin position="491"/>
        <end position="503"/>
    </location>
</feature>
<gene>
    <name evidence="3" type="ORF">ATEIFO6365_0004072000</name>
</gene>
<feature type="compositionally biased region" description="Low complexity" evidence="1">
    <location>
        <begin position="192"/>
        <end position="236"/>
    </location>
</feature>
<feature type="compositionally biased region" description="Polar residues" evidence="1">
    <location>
        <begin position="431"/>
        <end position="443"/>
    </location>
</feature>
<organism evidence="3 4">
    <name type="scientific">Aspergillus terreus</name>
    <dbReference type="NCBI Taxonomy" id="33178"/>
    <lineage>
        <taxon>Eukaryota</taxon>
        <taxon>Fungi</taxon>
        <taxon>Dikarya</taxon>
        <taxon>Ascomycota</taxon>
        <taxon>Pezizomycotina</taxon>
        <taxon>Eurotiomycetes</taxon>
        <taxon>Eurotiomycetidae</taxon>
        <taxon>Eurotiales</taxon>
        <taxon>Aspergillaceae</taxon>
        <taxon>Aspergillus</taxon>
        <taxon>Aspergillus subgen. Circumdati</taxon>
    </lineage>
</organism>
<feature type="compositionally biased region" description="Low complexity" evidence="1">
    <location>
        <begin position="266"/>
        <end position="276"/>
    </location>
</feature>
<feature type="region of interest" description="Disordered" evidence="1">
    <location>
        <begin position="253"/>
        <end position="278"/>
    </location>
</feature>
<keyword evidence="2" id="KW-0472">Membrane</keyword>
<protein>
    <submittedName>
        <fullName evidence="3">Uncharacterized protein</fullName>
    </submittedName>
</protein>
<keyword evidence="2" id="KW-0812">Transmembrane</keyword>
<feature type="region of interest" description="Disordered" evidence="1">
    <location>
        <begin position="425"/>
        <end position="459"/>
    </location>
</feature>
<feature type="transmembrane region" description="Helical" evidence="2">
    <location>
        <begin position="303"/>
        <end position="325"/>
    </location>
</feature>
<feature type="compositionally biased region" description="Low complexity" evidence="1">
    <location>
        <begin position="68"/>
        <end position="81"/>
    </location>
</feature>
<name>A0A5M3YPW7_ASPTE</name>
<reference evidence="3 4" key="1">
    <citation type="submission" date="2020-01" db="EMBL/GenBank/DDBJ databases">
        <title>Aspergillus terreus IFO 6365 whole genome shotgun sequence.</title>
        <authorList>
            <person name="Kanamasa S."/>
            <person name="Takahashi H."/>
        </authorList>
    </citation>
    <scope>NUCLEOTIDE SEQUENCE [LARGE SCALE GENOMIC DNA]</scope>
    <source>
        <strain evidence="3 4">IFO 6365</strain>
    </source>
</reference>
<feature type="compositionally biased region" description="Low complexity" evidence="1">
    <location>
        <begin position="104"/>
        <end position="184"/>
    </location>
</feature>
<feature type="region of interest" description="Disordered" evidence="1">
    <location>
        <begin position="104"/>
        <end position="236"/>
    </location>
</feature>
<feature type="compositionally biased region" description="Polar residues" evidence="1">
    <location>
        <begin position="27"/>
        <end position="45"/>
    </location>
</feature>
<dbReference type="AlphaFoldDB" id="A0A5M3YPW7"/>
<sequence length="545" mass="55919">MAHHGVIRHPRFGRLGRRNRLVHTHSGIGTHQPSLEGRSSGSNDQINRDFRDTRFAQSDRGQWLGKRQTPTPEDQTTTQATVVPDIGGAAQTTLANPTTAIPAATSEAATPSESSTANSDSSTGASTTTPAATTSTAVPSSTKAPVDTTSSDLTSTTSTSESSTSSVPAPTTTPVSSTDTLTSTKPLPTSETTQSSAIPTTTAPASTTLSSTETSTSDSTTTTTTSLSTTGTPSITSTTTIDVTSTTTTYFGGGGWNGAGGGGSWTGTATGTATTGMEQTPYATTTAAAGSGSSLDSETKGKIAGGVVGGVAGIVMLIVLALLLFKRRKAAFQQPRGLPSNEGTGAAAGHESAPRSAEMASRRSSNDPLFTASYFAPAFVKRWRQSNHTTRTDSTLSSSSERGFQKIAGRKIPSVLQSGGDGYGGAPFGETSPTVSEPNSIFPSSPPVQPRTSLSQPPPTHPYGIPLDASYTREAEESVIFRPSPARTPIAGSSNVSLSNEPTVSHVIPQPSSALPPSIPPRPDLLGRSHPSFDGSRGSRFTESI</sequence>
<feature type="compositionally biased region" description="Gly residues" evidence="1">
    <location>
        <begin position="253"/>
        <end position="265"/>
    </location>
</feature>
<keyword evidence="4" id="KW-1185">Reference proteome</keyword>
<dbReference type="Proteomes" id="UP000452235">
    <property type="component" value="Unassembled WGS sequence"/>
</dbReference>
<feature type="region of interest" description="Disordered" evidence="1">
    <location>
        <begin position="475"/>
        <end position="545"/>
    </location>
</feature>
<evidence type="ECO:0000313" key="4">
    <source>
        <dbReference type="Proteomes" id="UP000452235"/>
    </source>
</evidence>
<keyword evidence="2" id="KW-1133">Transmembrane helix</keyword>
<dbReference type="EMBL" id="BLJY01000004">
    <property type="protein sequence ID" value="GFF15601.1"/>
    <property type="molecule type" value="Genomic_DNA"/>
</dbReference>
<feature type="region of interest" description="Disordered" evidence="1">
    <location>
        <begin position="333"/>
        <end position="364"/>
    </location>
</feature>
<evidence type="ECO:0000256" key="1">
    <source>
        <dbReference type="SAM" id="MobiDB-lite"/>
    </source>
</evidence>
<dbReference type="VEuPathDB" id="FungiDB:ATEG_04731"/>
<evidence type="ECO:0000313" key="3">
    <source>
        <dbReference type="EMBL" id="GFF15601.1"/>
    </source>
</evidence>
<comment type="caution">
    <text evidence="3">The sequence shown here is derived from an EMBL/GenBank/DDBJ whole genome shotgun (WGS) entry which is preliminary data.</text>
</comment>
<feature type="region of interest" description="Disordered" evidence="1">
    <location>
        <begin position="25"/>
        <end position="83"/>
    </location>
</feature>
<evidence type="ECO:0000256" key="2">
    <source>
        <dbReference type="SAM" id="Phobius"/>
    </source>
</evidence>
<accession>A0A5M3YPW7</accession>